<dbReference type="Pfam" id="PF00215">
    <property type="entry name" value="OMPdecase"/>
    <property type="match status" value="1"/>
</dbReference>
<dbReference type="EMBL" id="CP065938">
    <property type="protein sequence ID" value="UWX06483.1"/>
    <property type="molecule type" value="Genomic_DNA"/>
</dbReference>
<feature type="binding site" evidence="7">
    <location>
        <position position="31"/>
    </location>
    <ligand>
        <name>substrate</name>
    </ligand>
</feature>
<keyword evidence="3 7" id="KW-0210">Decarboxylase</keyword>
<dbReference type="SMART" id="SM00934">
    <property type="entry name" value="OMPdecase"/>
    <property type="match status" value="1"/>
</dbReference>
<comment type="catalytic activity">
    <reaction evidence="6 7 8">
        <text>orotidine 5'-phosphate + H(+) = UMP + CO2</text>
        <dbReference type="Rhea" id="RHEA:11596"/>
        <dbReference type="ChEBI" id="CHEBI:15378"/>
        <dbReference type="ChEBI" id="CHEBI:16526"/>
        <dbReference type="ChEBI" id="CHEBI:57538"/>
        <dbReference type="ChEBI" id="CHEBI:57865"/>
        <dbReference type="EC" id="4.1.1.23"/>
    </reaction>
</comment>
<feature type="active site" description="Proton donor" evidence="7">
    <location>
        <position position="60"/>
    </location>
</feature>
<feature type="binding site" evidence="7">
    <location>
        <position position="175"/>
    </location>
    <ligand>
        <name>substrate</name>
    </ligand>
</feature>
<evidence type="ECO:0000256" key="1">
    <source>
        <dbReference type="ARBA" id="ARBA00002356"/>
    </source>
</evidence>
<dbReference type="InterPro" id="IPR011060">
    <property type="entry name" value="RibuloseP-bd_barrel"/>
</dbReference>
<dbReference type="InterPro" id="IPR001754">
    <property type="entry name" value="OMPdeCOase_dom"/>
</dbReference>
<organism evidence="10 11">
    <name type="scientific">Taurinivorans muris</name>
    <dbReference type="NCBI Taxonomy" id="2787751"/>
    <lineage>
        <taxon>Bacteria</taxon>
        <taxon>Pseudomonadati</taxon>
        <taxon>Thermodesulfobacteriota</taxon>
        <taxon>Desulfovibrionia</taxon>
        <taxon>Desulfovibrionales</taxon>
        <taxon>Desulfovibrionaceae</taxon>
        <taxon>Taurinivorans</taxon>
    </lineage>
</organism>
<dbReference type="PANTHER" id="PTHR32119:SF2">
    <property type="entry name" value="OROTIDINE 5'-PHOSPHATE DECARBOXYLASE"/>
    <property type="match status" value="1"/>
</dbReference>
<gene>
    <name evidence="7 10" type="primary">pyrF</name>
    <name evidence="10" type="ORF">JBF11_04005</name>
</gene>
<keyword evidence="5 7" id="KW-0456">Lyase</keyword>
<dbReference type="NCBIfam" id="NF001273">
    <property type="entry name" value="PRK00230.1"/>
    <property type="match status" value="1"/>
</dbReference>
<dbReference type="CDD" id="cd04725">
    <property type="entry name" value="OMP_decarboxylase_like"/>
    <property type="match status" value="1"/>
</dbReference>
<dbReference type="EC" id="4.1.1.23" evidence="7"/>
<feature type="binding site" evidence="7">
    <location>
        <position position="185"/>
    </location>
    <ligand>
        <name>substrate</name>
    </ligand>
</feature>
<dbReference type="GO" id="GO:0004590">
    <property type="term" value="F:orotidine-5'-phosphate decarboxylase activity"/>
    <property type="evidence" value="ECO:0007669"/>
    <property type="project" value="UniProtKB-EC"/>
</dbReference>
<feature type="domain" description="Orotidine 5'-phosphate decarboxylase" evidence="9">
    <location>
        <begin position="3"/>
        <end position="221"/>
    </location>
</feature>
<feature type="binding site" evidence="7">
    <location>
        <begin position="58"/>
        <end position="67"/>
    </location>
    <ligand>
        <name>substrate</name>
    </ligand>
</feature>
<dbReference type="Gene3D" id="3.20.20.70">
    <property type="entry name" value="Aldolase class I"/>
    <property type="match status" value="1"/>
</dbReference>
<reference evidence="10" key="1">
    <citation type="submission" date="2020-12" db="EMBL/GenBank/DDBJ databases">
        <title>Taurinivorans muris gen. nov., sp. nov., fundamental and realized metabolic niche of a ubiquitous sulfidogenic bacterium in the murine intestine.</title>
        <authorList>
            <person name="Ye H."/>
            <person name="Hanson B.T."/>
            <person name="Loy A."/>
        </authorList>
    </citation>
    <scope>NUCLEOTIDE SEQUENCE</scope>
    <source>
        <strain evidence="10">LT0009</strain>
    </source>
</reference>
<proteinExistence type="inferred from homology"/>
<dbReference type="InterPro" id="IPR013785">
    <property type="entry name" value="Aldolase_TIM"/>
</dbReference>
<evidence type="ECO:0000256" key="2">
    <source>
        <dbReference type="ARBA" id="ARBA00004861"/>
    </source>
</evidence>
<feature type="binding site" evidence="7">
    <location>
        <position position="117"/>
    </location>
    <ligand>
        <name>substrate</name>
    </ligand>
</feature>
<evidence type="ECO:0000256" key="6">
    <source>
        <dbReference type="ARBA" id="ARBA00049157"/>
    </source>
</evidence>
<accession>A0ABY5Y2S5</accession>
<evidence type="ECO:0000256" key="8">
    <source>
        <dbReference type="RuleBase" id="RU000512"/>
    </source>
</evidence>
<dbReference type="RefSeq" id="WP_334316094.1">
    <property type="nucleotide sequence ID" value="NZ_CP065938.1"/>
</dbReference>
<dbReference type="InterPro" id="IPR018089">
    <property type="entry name" value="OMPdecase_AS"/>
</dbReference>
<dbReference type="PROSITE" id="PS00156">
    <property type="entry name" value="OMPDECASE"/>
    <property type="match status" value="1"/>
</dbReference>
<evidence type="ECO:0000256" key="3">
    <source>
        <dbReference type="ARBA" id="ARBA00022793"/>
    </source>
</evidence>
<evidence type="ECO:0000313" key="11">
    <source>
        <dbReference type="Proteomes" id="UP001058120"/>
    </source>
</evidence>
<comment type="subunit">
    <text evidence="7">Homodimer.</text>
</comment>
<comment type="function">
    <text evidence="1 7">Catalyzes the decarboxylation of orotidine 5'-monophosphate (OMP) to uridine 5'-monophosphate (UMP).</text>
</comment>
<keyword evidence="11" id="KW-1185">Reference proteome</keyword>
<evidence type="ECO:0000256" key="7">
    <source>
        <dbReference type="HAMAP-Rule" id="MF_01200"/>
    </source>
</evidence>
<comment type="similarity">
    <text evidence="7">Belongs to the OMP decarboxylase family. Type 1 subfamily.</text>
</comment>
<evidence type="ECO:0000256" key="5">
    <source>
        <dbReference type="ARBA" id="ARBA00023239"/>
    </source>
</evidence>
<name>A0ABY5Y2S5_9BACT</name>
<feature type="binding site" evidence="7">
    <location>
        <position position="206"/>
    </location>
    <ligand>
        <name>substrate</name>
    </ligand>
</feature>
<feature type="binding site" evidence="7">
    <location>
        <position position="9"/>
    </location>
    <ligand>
        <name>substrate</name>
    </ligand>
</feature>
<dbReference type="SUPFAM" id="SSF51366">
    <property type="entry name" value="Ribulose-phoshate binding barrel"/>
    <property type="match status" value="1"/>
</dbReference>
<feature type="binding site" evidence="7">
    <location>
        <position position="205"/>
    </location>
    <ligand>
        <name>substrate</name>
    </ligand>
</feature>
<dbReference type="InterPro" id="IPR047596">
    <property type="entry name" value="OMPdecase_bac"/>
</dbReference>
<comment type="pathway">
    <text evidence="2 7 8">Pyrimidine metabolism; UMP biosynthesis via de novo pathway; UMP from orotate: step 2/2.</text>
</comment>
<sequence>MAELIVALDFDKAGDAYDLAEKIQGVVPWVKVGLELFIAEGPQIVQKFKAIGFNVFLDLKLYDIPNTVKGAAQSACQAGADLLTVHLSGGRRMCEAALEVSRTHGEAMKIFGVSVLTSFAEGELIGYDGTLSDLVGLLAKGACEWGMHGIVCSGHEVEKIKKIAPQIKCLTPGIRLDENGAGDDQRRIMTPRKAVAAGSDYLVVGRPITRAKDPRSVAVVINTEMNEALEELNK</sequence>
<dbReference type="InterPro" id="IPR014732">
    <property type="entry name" value="OMPdecase"/>
</dbReference>
<protein>
    <recommendedName>
        <fullName evidence="7">Orotidine 5'-phosphate decarboxylase</fullName>
        <ecNumber evidence="7">4.1.1.23</ecNumber>
    </recommendedName>
    <alternativeName>
        <fullName evidence="7">OMP decarboxylase</fullName>
        <shortName evidence="7">OMPDCase</shortName>
        <shortName evidence="7">OMPdecase</shortName>
    </alternativeName>
</protein>
<evidence type="ECO:0000256" key="4">
    <source>
        <dbReference type="ARBA" id="ARBA00022975"/>
    </source>
</evidence>
<dbReference type="PANTHER" id="PTHR32119">
    <property type="entry name" value="OROTIDINE 5'-PHOSPHATE DECARBOXYLASE"/>
    <property type="match status" value="1"/>
</dbReference>
<keyword evidence="4 7" id="KW-0665">Pyrimidine biosynthesis</keyword>
<dbReference type="NCBIfam" id="TIGR01740">
    <property type="entry name" value="pyrF"/>
    <property type="match status" value="1"/>
</dbReference>
<evidence type="ECO:0000313" key="10">
    <source>
        <dbReference type="EMBL" id="UWX06483.1"/>
    </source>
</evidence>
<dbReference type="HAMAP" id="MF_01200_B">
    <property type="entry name" value="OMPdecase_type1_B"/>
    <property type="match status" value="1"/>
</dbReference>
<dbReference type="Proteomes" id="UP001058120">
    <property type="component" value="Chromosome"/>
</dbReference>
<evidence type="ECO:0000259" key="9">
    <source>
        <dbReference type="SMART" id="SM00934"/>
    </source>
</evidence>